<reference evidence="7" key="1">
    <citation type="submission" date="2020-11" db="EMBL/GenBank/DDBJ databases">
        <authorList>
            <consortium name="DOE Joint Genome Institute"/>
            <person name="Ahrendt S."/>
            <person name="Riley R."/>
            <person name="Andreopoulos W."/>
            <person name="Labutti K."/>
            <person name="Pangilinan J."/>
            <person name="Ruiz-Duenas F.J."/>
            <person name="Barrasa J.M."/>
            <person name="Sanchez-Garcia M."/>
            <person name="Camarero S."/>
            <person name="Miyauchi S."/>
            <person name="Serrano A."/>
            <person name="Linde D."/>
            <person name="Babiker R."/>
            <person name="Drula E."/>
            <person name="Ayuso-Fernandez I."/>
            <person name="Pacheco R."/>
            <person name="Padilla G."/>
            <person name="Ferreira P."/>
            <person name="Barriuso J."/>
            <person name="Kellner H."/>
            <person name="Castanera R."/>
            <person name="Alfaro M."/>
            <person name="Ramirez L."/>
            <person name="Pisabarro A.G."/>
            <person name="Kuo A."/>
            <person name="Tritt A."/>
            <person name="Lipzen A."/>
            <person name="He G."/>
            <person name="Yan M."/>
            <person name="Ng V."/>
            <person name="Cullen D."/>
            <person name="Martin F."/>
            <person name="Rosso M.-N."/>
            <person name="Henrissat B."/>
            <person name="Hibbett D."/>
            <person name="Martinez A.T."/>
            <person name="Grigoriev I.V."/>
        </authorList>
    </citation>
    <scope>NUCLEOTIDE SEQUENCE</scope>
    <source>
        <strain evidence="7">CIRM-BRFM 674</strain>
    </source>
</reference>
<protein>
    <recommendedName>
        <fullName evidence="5">DNA 3'-5' helicase</fullName>
        <ecNumber evidence="5">5.6.2.4</ecNumber>
    </recommendedName>
</protein>
<dbReference type="PROSITE" id="PS51192">
    <property type="entry name" value="HELICASE_ATP_BIND_1"/>
    <property type="match status" value="1"/>
</dbReference>
<evidence type="ECO:0000256" key="1">
    <source>
        <dbReference type="ARBA" id="ARBA00005446"/>
    </source>
</evidence>
<keyword evidence="3" id="KW-0413">Isomerase</keyword>
<comment type="similarity">
    <text evidence="1">Belongs to the helicase family. RecQ subfamily.</text>
</comment>
<dbReference type="InterPro" id="IPR011545">
    <property type="entry name" value="DEAD/DEAH_box_helicase_dom"/>
</dbReference>
<dbReference type="SMART" id="SM00487">
    <property type="entry name" value="DEXDc"/>
    <property type="match status" value="1"/>
</dbReference>
<dbReference type="OrthoDB" id="10261556at2759"/>
<dbReference type="GO" id="GO:0005524">
    <property type="term" value="F:ATP binding"/>
    <property type="evidence" value="ECO:0007669"/>
    <property type="project" value="InterPro"/>
</dbReference>
<dbReference type="EMBL" id="MU155646">
    <property type="protein sequence ID" value="KAF9471649.1"/>
    <property type="molecule type" value="Genomic_DNA"/>
</dbReference>
<evidence type="ECO:0000256" key="3">
    <source>
        <dbReference type="ARBA" id="ARBA00023235"/>
    </source>
</evidence>
<evidence type="ECO:0000313" key="7">
    <source>
        <dbReference type="EMBL" id="KAF9471649.1"/>
    </source>
</evidence>
<name>A0A9P5YLS5_9AGAR</name>
<evidence type="ECO:0000259" key="6">
    <source>
        <dbReference type="PROSITE" id="PS51192"/>
    </source>
</evidence>
<dbReference type="EC" id="5.6.2.4" evidence="5"/>
<evidence type="ECO:0000256" key="4">
    <source>
        <dbReference type="ARBA" id="ARBA00034617"/>
    </source>
</evidence>
<evidence type="ECO:0000313" key="8">
    <source>
        <dbReference type="Proteomes" id="UP000807469"/>
    </source>
</evidence>
<dbReference type="GO" id="GO:0000724">
    <property type="term" value="P:double-strand break repair via homologous recombination"/>
    <property type="evidence" value="ECO:0007669"/>
    <property type="project" value="TreeGrafter"/>
</dbReference>
<keyword evidence="2" id="KW-0238">DNA-binding</keyword>
<dbReference type="InterPro" id="IPR014001">
    <property type="entry name" value="Helicase_ATP-bd"/>
</dbReference>
<proteinExistence type="inferred from homology"/>
<keyword evidence="8" id="KW-1185">Reference proteome</keyword>
<dbReference type="GO" id="GO:0005737">
    <property type="term" value="C:cytoplasm"/>
    <property type="evidence" value="ECO:0007669"/>
    <property type="project" value="TreeGrafter"/>
</dbReference>
<accession>A0A9P5YLS5</accession>
<comment type="caution">
    <text evidence="7">The sequence shown here is derived from an EMBL/GenBank/DDBJ whole genome shotgun (WGS) entry which is preliminary data.</text>
</comment>
<dbReference type="Pfam" id="PF00270">
    <property type="entry name" value="DEAD"/>
    <property type="match status" value="2"/>
</dbReference>
<dbReference type="AlphaFoldDB" id="A0A9P5YLS5"/>
<comment type="catalytic activity">
    <reaction evidence="4">
        <text>Couples ATP hydrolysis with the unwinding of duplex DNA by translocating in the 3'-5' direction.</text>
        <dbReference type="EC" id="5.6.2.4"/>
    </reaction>
</comment>
<sequence>MPQQPTDSTTPQHQWTVKKIRDLTQAKFGKRACWYQVKTALALYEGKHVIGCAPTGAGKTLSFWIPLLMALEDGKDKMSIVVTPLNLLGKQNVNAGKYRVVVINPEILMGNREVEELWKKPAITKRILNFVFDEGHCISQWSKFRKEYSLLGNLRFLISEKIPFYIASATLPPHILHDVIEVL</sequence>
<feature type="domain" description="Helicase ATP-binding" evidence="6">
    <location>
        <begin position="40"/>
        <end position="183"/>
    </location>
</feature>
<dbReference type="GO" id="GO:0009378">
    <property type="term" value="F:four-way junction helicase activity"/>
    <property type="evidence" value="ECO:0007669"/>
    <property type="project" value="TreeGrafter"/>
</dbReference>
<dbReference type="GO" id="GO:0016787">
    <property type="term" value="F:hydrolase activity"/>
    <property type="evidence" value="ECO:0007669"/>
    <property type="project" value="UniProtKB-KW"/>
</dbReference>
<dbReference type="GO" id="GO:0043138">
    <property type="term" value="F:3'-5' DNA helicase activity"/>
    <property type="evidence" value="ECO:0007669"/>
    <property type="project" value="UniProtKB-EC"/>
</dbReference>
<gene>
    <name evidence="7" type="ORF">BDN70DRAFT_819765</name>
</gene>
<dbReference type="GO" id="GO:0003677">
    <property type="term" value="F:DNA binding"/>
    <property type="evidence" value="ECO:0007669"/>
    <property type="project" value="UniProtKB-KW"/>
</dbReference>
<evidence type="ECO:0000256" key="5">
    <source>
        <dbReference type="ARBA" id="ARBA00034808"/>
    </source>
</evidence>
<dbReference type="SUPFAM" id="SSF52540">
    <property type="entry name" value="P-loop containing nucleoside triphosphate hydrolases"/>
    <property type="match status" value="1"/>
</dbReference>
<dbReference type="GO" id="GO:0005694">
    <property type="term" value="C:chromosome"/>
    <property type="evidence" value="ECO:0007669"/>
    <property type="project" value="TreeGrafter"/>
</dbReference>
<evidence type="ECO:0000256" key="2">
    <source>
        <dbReference type="ARBA" id="ARBA00023125"/>
    </source>
</evidence>
<dbReference type="PANTHER" id="PTHR13710:SF105">
    <property type="entry name" value="ATP-DEPENDENT DNA HELICASE Q1"/>
    <property type="match status" value="1"/>
</dbReference>
<dbReference type="PANTHER" id="PTHR13710">
    <property type="entry name" value="DNA HELICASE RECQ FAMILY MEMBER"/>
    <property type="match status" value="1"/>
</dbReference>
<keyword evidence="7" id="KW-0378">Hydrolase</keyword>
<organism evidence="7 8">
    <name type="scientific">Pholiota conissans</name>
    <dbReference type="NCBI Taxonomy" id="109636"/>
    <lineage>
        <taxon>Eukaryota</taxon>
        <taxon>Fungi</taxon>
        <taxon>Dikarya</taxon>
        <taxon>Basidiomycota</taxon>
        <taxon>Agaricomycotina</taxon>
        <taxon>Agaricomycetes</taxon>
        <taxon>Agaricomycetidae</taxon>
        <taxon>Agaricales</taxon>
        <taxon>Agaricineae</taxon>
        <taxon>Strophariaceae</taxon>
        <taxon>Pholiota</taxon>
    </lineage>
</organism>
<dbReference type="Gene3D" id="3.40.50.300">
    <property type="entry name" value="P-loop containing nucleotide triphosphate hydrolases"/>
    <property type="match status" value="2"/>
</dbReference>
<feature type="non-terminal residue" evidence="7">
    <location>
        <position position="183"/>
    </location>
</feature>
<dbReference type="Proteomes" id="UP000807469">
    <property type="component" value="Unassembled WGS sequence"/>
</dbReference>
<dbReference type="InterPro" id="IPR027417">
    <property type="entry name" value="P-loop_NTPase"/>
</dbReference>